<evidence type="ECO:0000313" key="3">
    <source>
        <dbReference type="EMBL" id="UOO96858.1"/>
    </source>
</evidence>
<feature type="region of interest" description="Disordered" evidence="1">
    <location>
        <begin position="47"/>
        <end position="69"/>
    </location>
</feature>
<proteinExistence type="predicted"/>
<reference evidence="2" key="1">
    <citation type="journal article" date="2014" name="Int. J. Syst. Evol. Microbiol.">
        <title>Complete genome sequence of Corynebacterium casei LMG S-19264T (=DSM 44701T), isolated from a smear-ripened cheese.</title>
        <authorList>
            <consortium name="US DOE Joint Genome Institute (JGI-PGF)"/>
            <person name="Walter F."/>
            <person name="Albersmeier A."/>
            <person name="Kalinowski J."/>
            <person name="Ruckert C."/>
        </authorList>
    </citation>
    <scope>NUCLEOTIDE SEQUENCE</scope>
    <source>
        <strain evidence="2">JCM 12289</strain>
    </source>
</reference>
<feature type="compositionally biased region" description="Low complexity" evidence="1">
    <location>
        <begin position="58"/>
        <end position="69"/>
    </location>
</feature>
<reference evidence="2" key="3">
    <citation type="submission" date="2023-12" db="EMBL/GenBank/DDBJ databases">
        <authorList>
            <person name="Sun Q."/>
            <person name="Inoue M."/>
        </authorList>
    </citation>
    <scope>NUCLEOTIDE SEQUENCE</scope>
    <source>
        <strain evidence="2">JCM 12289</strain>
    </source>
</reference>
<dbReference type="RefSeq" id="WP_244705975.1">
    <property type="nucleotide sequence ID" value="NZ_BAAADN010000001.1"/>
</dbReference>
<accession>A0AAV3SAM7</accession>
<dbReference type="KEGG" id="hdo:MUK72_15160"/>
<sequence length="69" mass="7435">MMHAAGFDHANDVLPAGPDDPAATGDPTSFRLEDDIEVLYVPGDLDYWEEIDRPSPSPASRRGPSIGPE</sequence>
<geneLocation type="plasmid" evidence="3 4">
    <name>unnamed1</name>
</geneLocation>
<reference evidence="3" key="2">
    <citation type="submission" date="2022-04" db="EMBL/GenBank/DDBJ databases">
        <title>Sequencing and genomic assembly of Halococcus dombrowskii.</title>
        <authorList>
            <person name="Lim S.W."/>
            <person name="MacLea K.S."/>
        </authorList>
    </citation>
    <scope>NUCLEOTIDE SEQUENCE</scope>
    <source>
        <strain evidence="3">H4</strain>
        <plasmid evidence="3">unnamed1</plasmid>
    </source>
</reference>
<evidence type="ECO:0000256" key="1">
    <source>
        <dbReference type="SAM" id="MobiDB-lite"/>
    </source>
</evidence>
<name>A0AAV3SAM7_HALDO</name>
<keyword evidence="3" id="KW-0614">Plasmid</keyword>
<dbReference type="EMBL" id="BAAADN010000001">
    <property type="protein sequence ID" value="GAA0448938.1"/>
    <property type="molecule type" value="Genomic_DNA"/>
</dbReference>
<feature type="region of interest" description="Disordered" evidence="1">
    <location>
        <begin position="1"/>
        <end position="32"/>
    </location>
</feature>
<gene>
    <name evidence="2" type="ORF">GCM10008985_00330</name>
    <name evidence="3" type="ORF">MUK72_15160</name>
</gene>
<dbReference type="AlphaFoldDB" id="A0AAV3SAM7"/>
<evidence type="ECO:0000313" key="5">
    <source>
        <dbReference type="Proteomes" id="UP001500962"/>
    </source>
</evidence>
<dbReference type="Proteomes" id="UP001500962">
    <property type="component" value="Unassembled WGS sequence"/>
</dbReference>
<protein>
    <submittedName>
        <fullName evidence="2">Uncharacterized protein</fullName>
    </submittedName>
</protein>
<evidence type="ECO:0000313" key="2">
    <source>
        <dbReference type="EMBL" id="GAA0448938.1"/>
    </source>
</evidence>
<dbReference type="EMBL" id="CP095006">
    <property type="protein sequence ID" value="UOO96858.1"/>
    <property type="molecule type" value="Genomic_DNA"/>
</dbReference>
<dbReference type="GeneID" id="71763214"/>
<keyword evidence="4" id="KW-1185">Reference proteome</keyword>
<organism evidence="2 5">
    <name type="scientific">Halococcus dombrowskii</name>
    <dbReference type="NCBI Taxonomy" id="179637"/>
    <lineage>
        <taxon>Archaea</taxon>
        <taxon>Methanobacteriati</taxon>
        <taxon>Methanobacteriota</taxon>
        <taxon>Stenosarchaea group</taxon>
        <taxon>Halobacteria</taxon>
        <taxon>Halobacteriales</taxon>
        <taxon>Halococcaceae</taxon>
        <taxon>Halococcus</taxon>
    </lineage>
</organism>
<dbReference type="Proteomes" id="UP000830542">
    <property type="component" value="Plasmid unnamed1"/>
</dbReference>
<evidence type="ECO:0000313" key="4">
    <source>
        <dbReference type="Proteomes" id="UP000830542"/>
    </source>
</evidence>